<gene>
    <name evidence="1" type="ORF">LSJ_3004</name>
</gene>
<accession>A0A089QEW6</accession>
<dbReference type="KEGG" id="lsj:LSJ_3004"/>
<dbReference type="Proteomes" id="UP000029488">
    <property type="component" value="Plasmid pMP1046B"/>
</dbReference>
<keyword evidence="1" id="KW-0614">Plasmid</keyword>
<organism evidence="1 2">
    <name type="scientific">Ligilactobacillus salivarius</name>
    <dbReference type="NCBI Taxonomy" id="1624"/>
    <lineage>
        <taxon>Bacteria</taxon>
        <taxon>Bacillati</taxon>
        <taxon>Bacillota</taxon>
        <taxon>Bacilli</taxon>
        <taxon>Lactobacillales</taxon>
        <taxon>Lactobacillaceae</taxon>
        <taxon>Ligilactobacillus</taxon>
    </lineage>
</organism>
<reference evidence="1 2" key="1">
    <citation type="journal article" date="2014" name="BMC Genomics">
        <title>Unusual genome complexity in Lactobacillus salivarius JCM1046.</title>
        <authorList>
            <person name="Raftis E.J."/>
            <person name="Forde B.M."/>
            <person name="Claesson M.J."/>
            <person name="O'Toole P.W."/>
        </authorList>
    </citation>
    <scope>NUCLEOTIDE SEQUENCE [LARGE SCALE GENOMIC DNA]</scope>
    <source>
        <strain evidence="1 2">JCM1046</strain>
        <plasmid evidence="1 2">pMP1046B</plasmid>
    </source>
</reference>
<protein>
    <submittedName>
        <fullName evidence="1">Uncharacterized protein</fullName>
    </submittedName>
</protein>
<sequence length="140" mass="16630">MRVVNMKLCKECRTENPDYANMCCVCGSKNLVRFDEVIDTYMELDANKSKKSTKFNDLCEYIDDPLVLDDKRYTSARLKDLTRRVFDGYKIVENIKYDNEATFSLVNYWTTHPDTKAYKIDKLDDIVRMYFDRDKSLRTI</sequence>
<geneLocation type="plasmid" evidence="1 2">
    <name>pMP1046B</name>
</geneLocation>
<name>A0A089QEW6_9LACO</name>
<dbReference type="RefSeq" id="WP_172412715.1">
    <property type="nucleotide sequence ID" value="NZ_LXZH01000038.1"/>
</dbReference>
<evidence type="ECO:0000313" key="2">
    <source>
        <dbReference type="Proteomes" id="UP000029488"/>
    </source>
</evidence>
<proteinExistence type="predicted"/>
<dbReference type="AlphaFoldDB" id="A0A089QEW6"/>
<dbReference type="EMBL" id="CP007648">
    <property type="protein sequence ID" value="AIR11624.1"/>
    <property type="molecule type" value="Genomic_DNA"/>
</dbReference>
<evidence type="ECO:0000313" key="1">
    <source>
        <dbReference type="EMBL" id="AIR11624.1"/>
    </source>
</evidence>